<feature type="domain" description="PAC" evidence="2">
    <location>
        <begin position="118"/>
        <end position="170"/>
    </location>
</feature>
<dbReference type="InterPro" id="IPR043128">
    <property type="entry name" value="Rev_trsase/Diguanyl_cyclase"/>
</dbReference>
<dbReference type="PROSITE" id="PS50113">
    <property type="entry name" value="PAC"/>
    <property type="match status" value="1"/>
</dbReference>
<evidence type="ECO:0000259" key="4">
    <source>
        <dbReference type="PROSITE" id="PS50887"/>
    </source>
</evidence>
<organism evidence="5 6">
    <name type="scientific">Saccharopolyspora halophila</name>
    <dbReference type="NCBI Taxonomy" id="405551"/>
    <lineage>
        <taxon>Bacteria</taxon>
        <taxon>Bacillati</taxon>
        <taxon>Actinomycetota</taxon>
        <taxon>Actinomycetes</taxon>
        <taxon>Pseudonocardiales</taxon>
        <taxon>Pseudonocardiaceae</taxon>
        <taxon>Saccharopolyspora</taxon>
    </lineage>
</organism>
<dbReference type="InterPro" id="IPR052155">
    <property type="entry name" value="Biofilm_reg_signaling"/>
</dbReference>
<dbReference type="PANTHER" id="PTHR44757">
    <property type="entry name" value="DIGUANYLATE CYCLASE DGCP"/>
    <property type="match status" value="1"/>
</dbReference>
<gene>
    <name evidence="5" type="ORF">GCM10009854_24660</name>
</gene>
<dbReference type="InterPro" id="IPR000160">
    <property type="entry name" value="GGDEF_dom"/>
</dbReference>
<proteinExistence type="predicted"/>
<evidence type="ECO:0000259" key="3">
    <source>
        <dbReference type="PROSITE" id="PS50883"/>
    </source>
</evidence>
<dbReference type="InterPro" id="IPR000700">
    <property type="entry name" value="PAS-assoc_C"/>
</dbReference>
<feature type="domain" description="PAS" evidence="1">
    <location>
        <begin position="43"/>
        <end position="113"/>
    </location>
</feature>
<evidence type="ECO:0000313" key="6">
    <source>
        <dbReference type="Proteomes" id="UP001501218"/>
    </source>
</evidence>
<dbReference type="InterPro" id="IPR035965">
    <property type="entry name" value="PAS-like_dom_sf"/>
</dbReference>
<dbReference type="SUPFAM" id="SSF55785">
    <property type="entry name" value="PYP-like sensor domain (PAS domain)"/>
    <property type="match status" value="1"/>
</dbReference>
<feature type="domain" description="EAL" evidence="3">
    <location>
        <begin position="344"/>
        <end position="596"/>
    </location>
</feature>
<dbReference type="SMART" id="SM00052">
    <property type="entry name" value="EAL"/>
    <property type="match status" value="1"/>
</dbReference>
<dbReference type="PROSITE" id="PS50112">
    <property type="entry name" value="PAS"/>
    <property type="match status" value="1"/>
</dbReference>
<evidence type="ECO:0000259" key="2">
    <source>
        <dbReference type="PROSITE" id="PS50113"/>
    </source>
</evidence>
<dbReference type="InterPro" id="IPR000014">
    <property type="entry name" value="PAS"/>
</dbReference>
<sequence>MGAVAAQGYRSRGAGFDERVGMAEAEAEGAVAGGSYAVAPGIVQARFDEVFAASPIGIAFSDTGGRLVRVNPALERLLGFSAEELLEKTVHDVFHPEDADHLSAAYRELIDEPDAKRIGDRRRLVRADGAEVWVYLCATVLRDGAGSPTDVVTMVEDITELHLLQERFQHQALHDALTGLPNRQFFRSRLETALVKLPPASRVALYHLGLDGFELINDGLGYQAGDKLIKTVARRLEQLLENEESIVARFGGTEFAVLLWEQHGTPRVPDLVREINDLLAEPVYLSGRGIAATASIGVVHRRVGEARTDDLLWSADVALRRAEAAGKRQWELFDPDGAPEERIEARLAAVMPGGLEMGEFDVVYRPQLGLDDGELAGLQAELRWDTDDDRVIEHGQCQRLAERSGVALALRDWVLRTAWRQLAEWHREGHRVRLSVALSPSQAGDPDLAAAVRDLLAGGELEPHWLRLSVPVSAITGDDESMENVRNLGNRVHVALHDFRASPVELRLLRELPIESARLAADVVRLVHEAEFAESAEVDAMRSLVPLIRSCGTRIWVPGLETDHQAAHWREMGCEVAEGPCFGEPLHAFEVPERLF</sequence>
<dbReference type="PROSITE" id="PS50887">
    <property type="entry name" value="GGDEF"/>
    <property type="match status" value="1"/>
</dbReference>
<dbReference type="PROSITE" id="PS50883">
    <property type="entry name" value="EAL"/>
    <property type="match status" value="1"/>
</dbReference>
<dbReference type="Pfam" id="PF00563">
    <property type="entry name" value="EAL"/>
    <property type="match status" value="1"/>
</dbReference>
<protein>
    <submittedName>
        <fullName evidence="5">EAL domain-containing protein</fullName>
    </submittedName>
</protein>
<comment type="caution">
    <text evidence="5">The sequence shown here is derived from an EMBL/GenBank/DDBJ whole genome shotgun (WGS) entry which is preliminary data.</text>
</comment>
<dbReference type="Proteomes" id="UP001501218">
    <property type="component" value="Unassembled WGS sequence"/>
</dbReference>
<evidence type="ECO:0000259" key="1">
    <source>
        <dbReference type="PROSITE" id="PS50112"/>
    </source>
</evidence>
<dbReference type="InterPro" id="IPR001633">
    <property type="entry name" value="EAL_dom"/>
</dbReference>
<accession>A0ABN3G920</accession>
<dbReference type="SUPFAM" id="SSF55073">
    <property type="entry name" value="Nucleotide cyclase"/>
    <property type="match status" value="1"/>
</dbReference>
<feature type="domain" description="GGDEF" evidence="4">
    <location>
        <begin position="201"/>
        <end position="335"/>
    </location>
</feature>
<dbReference type="InterPro" id="IPR035919">
    <property type="entry name" value="EAL_sf"/>
</dbReference>
<dbReference type="CDD" id="cd01949">
    <property type="entry name" value="GGDEF"/>
    <property type="match status" value="1"/>
</dbReference>
<evidence type="ECO:0000313" key="5">
    <source>
        <dbReference type="EMBL" id="GAA2346776.1"/>
    </source>
</evidence>
<dbReference type="SUPFAM" id="SSF141868">
    <property type="entry name" value="EAL domain-like"/>
    <property type="match status" value="1"/>
</dbReference>
<dbReference type="NCBIfam" id="TIGR00254">
    <property type="entry name" value="GGDEF"/>
    <property type="match status" value="1"/>
</dbReference>
<dbReference type="SMART" id="SM00267">
    <property type="entry name" value="GGDEF"/>
    <property type="match status" value="1"/>
</dbReference>
<reference evidence="5 6" key="1">
    <citation type="journal article" date="2019" name="Int. J. Syst. Evol. Microbiol.">
        <title>The Global Catalogue of Microorganisms (GCM) 10K type strain sequencing project: providing services to taxonomists for standard genome sequencing and annotation.</title>
        <authorList>
            <consortium name="The Broad Institute Genomics Platform"/>
            <consortium name="The Broad Institute Genome Sequencing Center for Infectious Disease"/>
            <person name="Wu L."/>
            <person name="Ma J."/>
        </authorList>
    </citation>
    <scope>NUCLEOTIDE SEQUENCE [LARGE SCALE GENOMIC DNA]</scope>
    <source>
        <strain evidence="5 6">JCM 16221</strain>
    </source>
</reference>
<dbReference type="InterPro" id="IPR029787">
    <property type="entry name" value="Nucleotide_cyclase"/>
</dbReference>
<dbReference type="NCBIfam" id="TIGR00229">
    <property type="entry name" value="sensory_box"/>
    <property type="match status" value="1"/>
</dbReference>
<dbReference type="PANTHER" id="PTHR44757:SF2">
    <property type="entry name" value="BIOFILM ARCHITECTURE MAINTENANCE PROTEIN MBAA"/>
    <property type="match status" value="1"/>
</dbReference>
<dbReference type="Pfam" id="PF00990">
    <property type="entry name" value="GGDEF"/>
    <property type="match status" value="1"/>
</dbReference>
<dbReference type="CDD" id="cd01948">
    <property type="entry name" value="EAL"/>
    <property type="match status" value="1"/>
</dbReference>
<dbReference type="Pfam" id="PF08448">
    <property type="entry name" value="PAS_4"/>
    <property type="match status" value="1"/>
</dbReference>
<dbReference type="Gene3D" id="3.30.70.270">
    <property type="match status" value="1"/>
</dbReference>
<dbReference type="Gene3D" id="3.20.20.450">
    <property type="entry name" value="EAL domain"/>
    <property type="match status" value="1"/>
</dbReference>
<dbReference type="InterPro" id="IPR013656">
    <property type="entry name" value="PAS_4"/>
</dbReference>
<dbReference type="Gene3D" id="3.30.450.20">
    <property type="entry name" value="PAS domain"/>
    <property type="match status" value="1"/>
</dbReference>
<keyword evidence="6" id="KW-1185">Reference proteome</keyword>
<dbReference type="EMBL" id="BAAARA010000007">
    <property type="protein sequence ID" value="GAA2346776.1"/>
    <property type="molecule type" value="Genomic_DNA"/>
</dbReference>
<name>A0ABN3G920_9PSEU</name>
<dbReference type="CDD" id="cd00130">
    <property type="entry name" value="PAS"/>
    <property type="match status" value="1"/>
</dbReference>
<dbReference type="SMART" id="SM00091">
    <property type="entry name" value="PAS"/>
    <property type="match status" value="1"/>
</dbReference>